<dbReference type="EMBL" id="MDDG01000009">
    <property type="protein sequence ID" value="OQE37721.1"/>
    <property type="molecule type" value="Genomic_DNA"/>
</dbReference>
<dbReference type="SUPFAM" id="SSF52540">
    <property type="entry name" value="P-loop containing nucleoside triphosphate hydrolases"/>
    <property type="match status" value="1"/>
</dbReference>
<dbReference type="InterPro" id="IPR020590">
    <property type="entry name" value="Guanylate_kinase_CS"/>
</dbReference>
<comment type="similarity">
    <text evidence="1">Belongs to the guanylate kinase family.</text>
</comment>
<evidence type="ECO:0000256" key="6">
    <source>
        <dbReference type="ARBA" id="ARBA00022777"/>
    </source>
</evidence>
<keyword evidence="4" id="KW-0808">Transferase</keyword>
<dbReference type="FunFam" id="3.30.63.10:FF:000002">
    <property type="entry name" value="Guanylate kinase 1"/>
    <property type="match status" value="1"/>
</dbReference>
<proteinExistence type="inferred from homology"/>
<keyword evidence="7" id="KW-0067">ATP-binding</keyword>
<evidence type="ECO:0000256" key="4">
    <source>
        <dbReference type="ARBA" id="ARBA00022679"/>
    </source>
</evidence>
<sequence length="220" mass="24667">MPLSSFPFSAFFKPFFRATRSASTMASAYRPIVISGPSGTGKSTLLKRLFAEYPDTFGFSISETTRSPRPGEQHGREYNFVTKDAFLELVANNGFIEHAQFGGNFYGTSVQAVKNIAEKKRICILDIEMEGVKQVKRTDLNARFLFLAPPSLEVLEQRLRGRGTETEESLEKRLSQARNELEYAKQPAAHDKIVVNDDLEKAYVELRDWVVDGGKFGAAQ</sequence>
<evidence type="ECO:0000259" key="9">
    <source>
        <dbReference type="PROSITE" id="PS50052"/>
    </source>
</evidence>
<evidence type="ECO:0000256" key="8">
    <source>
        <dbReference type="ARBA" id="ARBA00030128"/>
    </source>
</evidence>
<dbReference type="InterPro" id="IPR008145">
    <property type="entry name" value="GK/Ca_channel_bsu"/>
</dbReference>
<dbReference type="Pfam" id="PF00625">
    <property type="entry name" value="Guanylate_kin"/>
    <property type="match status" value="1"/>
</dbReference>
<evidence type="ECO:0000256" key="5">
    <source>
        <dbReference type="ARBA" id="ARBA00022741"/>
    </source>
</evidence>
<feature type="domain" description="Guanylate kinase-like" evidence="9">
    <location>
        <begin position="29"/>
        <end position="211"/>
    </location>
</feature>
<evidence type="ECO:0000256" key="1">
    <source>
        <dbReference type="ARBA" id="ARBA00005790"/>
    </source>
</evidence>
<evidence type="ECO:0000256" key="7">
    <source>
        <dbReference type="ARBA" id="ARBA00022840"/>
    </source>
</evidence>
<dbReference type="InterPro" id="IPR017665">
    <property type="entry name" value="Guanylate_kinase"/>
</dbReference>
<dbReference type="AlphaFoldDB" id="A0A1V6UH19"/>
<dbReference type="InterPro" id="IPR027417">
    <property type="entry name" value="P-loop_NTPase"/>
</dbReference>
<dbReference type="SMART" id="SM00072">
    <property type="entry name" value="GuKc"/>
    <property type="match status" value="1"/>
</dbReference>
<dbReference type="PROSITE" id="PS50052">
    <property type="entry name" value="GUANYLATE_KINASE_2"/>
    <property type="match status" value="1"/>
</dbReference>
<accession>A0A1V6UH19</accession>
<name>A0A1V6UH19_9EURO</name>
<organism evidence="10 11">
    <name type="scientific">Penicillium coprophilum</name>
    <dbReference type="NCBI Taxonomy" id="36646"/>
    <lineage>
        <taxon>Eukaryota</taxon>
        <taxon>Fungi</taxon>
        <taxon>Dikarya</taxon>
        <taxon>Ascomycota</taxon>
        <taxon>Pezizomycotina</taxon>
        <taxon>Eurotiomycetes</taxon>
        <taxon>Eurotiomycetidae</taxon>
        <taxon>Eurotiales</taxon>
        <taxon>Aspergillaceae</taxon>
        <taxon>Penicillium</taxon>
    </lineage>
</organism>
<protein>
    <recommendedName>
        <fullName evidence="3">Guanylate kinase</fullName>
        <ecNumber evidence="2">2.7.4.8</ecNumber>
    </recommendedName>
    <alternativeName>
        <fullName evidence="8">GMP kinase</fullName>
    </alternativeName>
</protein>
<evidence type="ECO:0000256" key="2">
    <source>
        <dbReference type="ARBA" id="ARBA00012961"/>
    </source>
</evidence>
<dbReference type="STRING" id="36646.A0A1V6UH19"/>
<dbReference type="GO" id="GO:0004385">
    <property type="term" value="F:GMP kinase activity"/>
    <property type="evidence" value="ECO:0007669"/>
    <property type="project" value="UniProtKB-EC"/>
</dbReference>
<reference evidence="11" key="1">
    <citation type="journal article" date="2017" name="Nat. Microbiol.">
        <title>Global analysis of biosynthetic gene clusters reveals vast potential of secondary metabolite production in Penicillium species.</title>
        <authorList>
            <person name="Nielsen J.C."/>
            <person name="Grijseels S."/>
            <person name="Prigent S."/>
            <person name="Ji B."/>
            <person name="Dainat J."/>
            <person name="Nielsen K.F."/>
            <person name="Frisvad J.C."/>
            <person name="Workman M."/>
            <person name="Nielsen J."/>
        </authorList>
    </citation>
    <scope>NUCLEOTIDE SEQUENCE [LARGE SCALE GENOMIC DNA]</scope>
    <source>
        <strain evidence="11">IBT 31321</strain>
    </source>
</reference>
<dbReference type="NCBIfam" id="TIGR03263">
    <property type="entry name" value="guanyl_kin"/>
    <property type="match status" value="1"/>
</dbReference>
<keyword evidence="6" id="KW-0418">Kinase</keyword>
<keyword evidence="5" id="KW-0547">Nucleotide-binding</keyword>
<comment type="caution">
    <text evidence="10">The sequence shown here is derived from an EMBL/GenBank/DDBJ whole genome shotgun (WGS) entry which is preliminary data.</text>
</comment>
<dbReference type="FunFam" id="3.40.50.300:FF:000776">
    <property type="entry name" value="Guanylate kinase 2"/>
    <property type="match status" value="1"/>
</dbReference>
<dbReference type="GO" id="GO:0005829">
    <property type="term" value="C:cytosol"/>
    <property type="evidence" value="ECO:0007669"/>
    <property type="project" value="TreeGrafter"/>
</dbReference>
<gene>
    <name evidence="10" type="ORF">PENCOP_c009G05173</name>
</gene>
<dbReference type="GO" id="GO:0005524">
    <property type="term" value="F:ATP binding"/>
    <property type="evidence" value="ECO:0007669"/>
    <property type="project" value="UniProtKB-KW"/>
</dbReference>
<dbReference type="EC" id="2.7.4.8" evidence="2"/>
<dbReference type="Proteomes" id="UP000191500">
    <property type="component" value="Unassembled WGS sequence"/>
</dbReference>
<keyword evidence="11" id="KW-1185">Reference proteome</keyword>
<dbReference type="PANTHER" id="PTHR23117">
    <property type="entry name" value="GUANYLATE KINASE-RELATED"/>
    <property type="match status" value="1"/>
</dbReference>
<dbReference type="Gene3D" id="3.40.50.300">
    <property type="entry name" value="P-loop containing nucleotide triphosphate hydrolases"/>
    <property type="match status" value="1"/>
</dbReference>
<evidence type="ECO:0000256" key="3">
    <source>
        <dbReference type="ARBA" id="ARBA00016296"/>
    </source>
</evidence>
<dbReference type="PROSITE" id="PS00856">
    <property type="entry name" value="GUANYLATE_KINASE_1"/>
    <property type="match status" value="1"/>
</dbReference>
<dbReference type="Gene3D" id="3.30.63.10">
    <property type="entry name" value="Guanylate Kinase phosphate binding domain"/>
    <property type="match status" value="1"/>
</dbReference>
<dbReference type="PANTHER" id="PTHR23117:SF13">
    <property type="entry name" value="GUANYLATE KINASE"/>
    <property type="match status" value="1"/>
</dbReference>
<evidence type="ECO:0000313" key="11">
    <source>
        <dbReference type="Proteomes" id="UP000191500"/>
    </source>
</evidence>
<evidence type="ECO:0000313" key="10">
    <source>
        <dbReference type="EMBL" id="OQE37721.1"/>
    </source>
</evidence>
<dbReference type="InterPro" id="IPR008144">
    <property type="entry name" value="Guanylate_kin-like_dom"/>
</dbReference>
<dbReference type="CDD" id="cd00071">
    <property type="entry name" value="GMPK"/>
    <property type="match status" value="1"/>
</dbReference>